<dbReference type="Gene3D" id="1.10.340.30">
    <property type="entry name" value="Hypothetical protein, domain 2"/>
    <property type="match status" value="1"/>
</dbReference>
<dbReference type="Proteomes" id="UP000540656">
    <property type="component" value="Unassembled WGS sequence"/>
</dbReference>
<gene>
    <name evidence="1" type="ORF">BJ980_003694</name>
</gene>
<dbReference type="SUPFAM" id="SSF48150">
    <property type="entry name" value="DNA-glycosylase"/>
    <property type="match status" value="1"/>
</dbReference>
<name>A0A7Y9S1U9_9ACTN</name>
<evidence type="ECO:0000313" key="1">
    <source>
        <dbReference type="EMBL" id="NYG60771.1"/>
    </source>
</evidence>
<keyword evidence="1" id="KW-0378">Hydrolase</keyword>
<evidence type="ECO:0000313" key="2">
    <source>
        <dbReference type="Proteomes" id="UP000540656"/>
    </source>
</evidence>
<comment type="caution">
    <text evidence="1">The sequence shown here is derived from an EMBL/GenBank/DDBJ whole genome shotgun (WGS) entry which is preliminary data.</text>
</comment>
<dbReference type="GO" id="GO:0004519">
    <property type="term" value="F:endonuclease activity"/>
    <property type="evidence" value="ECO:0007669"/>
    <property type="project" value="UniProtKB-KW"/>
</dbReference>
<accession>A0A7Y9S1U9</accession>
<protein>
    <submittedName>
        <fullName evidence="1">Endonuclease III</fullName>
    </submittedName>
</protein>
<sequence length="211" mass="23164">MAQGSTQKTDQGTQQERAHALLREHGTTYADEAGVTLRDEPSPLYQLLVLTTLSATRISAEIAVAAARELFAAGWRTPEKMRDATWQQRVTALGRGRYRRYDESTSTALAAAADHLIAEYDGDLRAIRPEKHEDVEQLRKALTGFPRIGPTGADIFCREVQGVWPAVSPFFDKRALRGAEAHDLPTDPRALADLVPQARLTEFAAALARGA</sequence>
<keyword evidence="2" id="KW-1185">Reference proteome</keyword>
<organism evidence="1 2">
    <name type="scientific">Nocardioides daedukensis</name>
    <dbReference type="NCBI Taxonomy" id="634462"/>
    <lineage>
        <taxon>Bacteria</taxon>
        <taxon>Bacillati</taxon>
        <taxon>Actinomycetota</taxon>
        <taxon>Actinomycetes</taxon>
        <taxon>Propionibacteriales</taxon>
        <taxon>Nocardioidaceae</taxon>
        <taxon>Nocardioides</taxon>
    </lineage>
</organism>
<dbReference type="AlphaFoldDB" id="A0A7Y9S1U9"/>
<dbReference type="InterPro" id="IPR011257">
    <property type="entry name" value="DNA_glycosylase"/>
</dbReference>
<keyword evidence="1" id="KW-0540">Nuclease</keyword>
<proteinExistence type="predicted"/>
<dbReference type="GO" id="GO:0006281">
    <property type="term" value="P:DNA repair"/>
    <property type="evidence" value="ECO:0007669"/>
    <property type="project" value="InterPro"/>
</dbReference>
<dbReference type="EMBL" id="JACCAA010000001">
    <property type="protein sequence ID" value="NYG60771.1"/>
    <property type="molecule type" value="Genomic_DNA"/>
</dbReference>
<reference evidence="1 2" key="1">
    <citation type="submission" date="2020-07" db="EMBL/GenBank/DDBJ databases">
        <title>Sequencing the genomes of 1000 actinobacteria strains.</title>
        <authorList>
            <person name="Klenk H.-P."/>
        </authorList>
    </citation>
    <scope>NUCLEOTIDE SEQUENCE [LARGE SCALE GENOMIC DNA]</scope>
    <source>
        <strain evidence="1 2">DSM 23819</strain>
    </source>
</reference>
<keyword evidence="1" id="KW-0255">Endonuclease</keyword>
<dbReference type="RefSeq" id="WP_179503661.1">
    <property type="nucleotide sequence ID" value="NZ_JACCAA010000001.1"/>
</dbReference>